<keyword evidence="3" id="KW-1185">Reference proteome</keyword>
<feature type="region of interest" description="Disordered" evidence="1">
    <location>
        <begin position="1"/>
        <end position="63"/>
    </location>
</feature>
<reference evidence="2" key="1">
    <citation type="submission" date="2020-12" db="EMBL/GenBank/DDBJ databases">
        <title>Ramlibacter sp. nov., isolated from a freshwater alga, Cryptomonas.</title>
        <authorList>
            <person name="Kim H.M."/>
            <person name="Jeon C.O."/>
        </authorList>
    </citation>
    <scope>NUCLEOTIDE SEQUENCE</scope>
    <source>
        <strain evidence="2">CrO1</strain>
    </source>
</reference>
<evidence type="ECO:0000313" key="3">
    <source>
        <dbReference type="Proteomes" id="UP000617041"/>
    </source>
</evidence>
<dbReference type="AlphaFoldDB" id="A0A934PYD8"/>
<proteinExistence type="predicted"/>
<protein>
    <submittedName>
        <fullName evidence="2">Uncharacterized protein</fullName>
    </submittedName>
</protein>
<name>A0A934PYD8_9BURK</name>
<sequence length="63" mass="6649">MTATPRTPDVQDPARDDGLSPAADDGVTGMPDGPGPHDVPDDKVIERTLPTSKPSRDDDKPAR</sequence>
<feature type="compositionally biased region" description="Basic and acidic residues" evidence="1">
    <location>
        <begin position="54"/>
        <end position="63"/>
    </location>
</feature>
<gene>
    <name evidence="2" type="ORF">I8E28_04605</name>
</gene>
<dbReference type="RefSeq" id="WP_200786716.1">
    <property type="nucleotide sequence ID" value="NZ_JAEDAO010000001.1"/>
</dbReference>
<evidence type="ECO:0000313" key="2">
    <source>
        <dbReference type="EMBL" id="MBK0391860.1"/>
    </source>
</evidence>
<evidence type="ECO:0000256" key="1">
    <source>
        <dbReference type="SAM" id="MobiDB-lite"/>
    </source>
</evidence>
<dbReference type="Proteomes" id="UP000617041">
    <property type="component" value="Unassembled WGS sequence"/>
</dbReference>
<organism evidence="2 3">
    <name type="scientific">Ramlibacter algicola</name>
    <dbReference type="NCBI Taxonomy" id="2795217"/>
    <lineage>
        <taxon>Bacteria</taxon>
        <taxon>Pseudomonadati</taxon>
        <taxon>Pseudomonadota</taxon>
        <taxon>Betaproteobacteria</taxon>
        <taxon>Burkholderiales</taxon>
        <taxon>Comamonadaceae</taxon>
        <taxon>Ramlibacter</taxon>
    </lineage>
</organism>
<accession>A0A934PYD8</accession>
<dbReference type="EMBL" id="JAEDAO010000001">
    <property type="protein sequence ID" value="MBK0391860.1"/>
    <property type="molecule type" value="Genomic_DNA"/>
</dbReference>
<comment type="caution">
    <text evidence="2">The sequence shown here is derived from an EMBL/GenBank/DDBJ whole genome shotgun (WGS) entry which is preliminary data.</text>
</comment>